<dbReference type="AlphaFoldDB" id="A0A8T0THZ1"/>
<organism evidence="2 3">
    <name type="scientific">Panicum virgatum</name>
    <name type="common">Blackwell switchgrass</name>
    <dbReference type="NCBI Taxonomy" id="38727"/>
    <lineage>
        <taxon>Eukaryota</taxon>
        <taxon>Viridiplantae</taxon>
        <taxon>Streptophyta</taxon>
        <taxon>Embryophyta</taxon>
        <taxon>Tracheophyta</taxon>
        <taxon>Spermatophyta</taxon>
        <taxon>Magnoliopsida</taxon>
        <taxon>Liliopsida</taxon>
        <taxon>Poales</taxon>
        <taxon>Poaceae</taxon>
        <taxon>PACMAD clade</taxon>
        <taxon>Panicoideae</taxon>
        <taxon>Panicodae</taxon>
        <taxon>Paniceae</taxon>
        <taxon>Panicinae</taxon>
        <taxon>Panicum</taxon>
        <taxon>Panicum sect. Hiantes</taxon>
    </lineage>
</organism>
<evidence type="ECO:0000313" key="2">
    <source>
        <dbReference type="EMBL" id="KAG2611482.1"/>
    </source>
</evidence>
<proteinExistence type="predicted"/>
<name>A0A8T0THZ1_PANVG</name>
<evidence type="ECO:0000256" key="1">
    <source>
        <dbReference type="SAM" id="MobiDB-lite"/>
    </source>
</evidence>
<accession>A0A8T0THZ1</accession>
<keyword evidence="3" id="KW-1185">Reference proteome</keyword>
<feature type="compositionally biased region" description="Basic and acidic residues" evidence="1">
    <location>
        <begin position="1"/>
        <end position="24"/>
    </location>
</feature>
<protein>
    <submittedName>
        <fullName evidence="2">Uncharacterized protein</fullName>
    </submittedName>
</protein>
<dbReference type="EMBL" id="CM029043">
    <property type="protein sequence ID" value="KAG2611482.1"/>
    <property type="molecule type" value="Genomic_DNA"/>
</dbReference>
<gene>
    <name evidence="2" type="ORF">PVAP13_4KG170415</name>
</gene>
<feature type="compositionally biased region" description="Basic and acidic residues" evidence="1">
    <location>
        <begin position="35"/>
        <end position="44"/>
    </location>
</feature>
<dbReference type="Proteomes" id="UP000823388">
    <property type="component" value="Chromosome 4K"/>
</dbReference>
<evidence type="ECO:0000313" key="3">
    <source>
        <dbReference type="Proteomes" id="UP000823388"/>
    </source>
</evidence>
<reference evidence="2 3" key="1">
    <citation type="submission" date="2020-05" db="EMBL/GenBank/DDBJ databases">
        <title>WGS assembly of Panicum virgatum.</title>
        <authorList>
            <person name="Lovell J.T."/>
            <person name="Jenkins J."/>
            <person name="Shu S."/>
            <person name="Juenger T.E."/>
            <person name="Schmutz J."/>
        </authorList>
    </citation>
    <scope>NUCLEOTIDE SEQUENCE [LARGE SCALE GENOMIC DNA]</scope>
    <source>
        <strain evidence="3">cv. AP13</strain>
    </source>
</reference>
<comment type="caution">
    <text evidence="2">The sequence shown here is derived from an EMBL/GenBank/DDBJ whole genome shotgun (WGS) entry which is preliminary data.</text>
</comment>
<dbReference type="OrthoDB" id="719343at2759"/>
<sequence>MDPLNDTRDEQREEKNRKWRESYQQEKVCAASMTDEQREEKNRKWREAYKRKKCHAHKKENMPVDSYTGNPITNASNVCVISAMAEHTSNFALLNRGSENILTPLKTVDKNNERNKKCREAYQKRSVETQNKSIPAGLRFRPMFALLFSVDSPSVNLVKPNFTNGCTDVPPGWKGIGECQLRSSHCSMTTVLSVS</sequence>
<feature type="region of interest" description="Disordered" evidence="1">
    <location>
        <begin position="1"/>
        <end position="44"/>
    </location>
</feature>